<evidence type="ECO:0000256" key="2">
    <source>
        <dbReference type="ARBA" id="ARBA00001946"/>
    </source>
</evidence>
<evidence type="ECO:0000259" key="16">
    <source>
        <dbReference type="Pfam" id="PF01634"/>
    </source>
</evidence>
<dbReference type="InterPro" id="IPR011322">
    <property type="entry name" value="N-reg_PII-like_a/b"/>
</dbReference>
<evidence type="ECO:0000256" key="6">
    <source>
        <dbReference type="ARBA" id="ARBA00011946"/>
    </source>
</evidence>
<dbReference type="EC" id="2.4.2.17" evidence="6"/>
<gene>
    <name evidence="18" type="ORF">MUK42_02553</name>
</gene>
<evidence type="ECO:0000256" key="13">
    <source>
        <dbReference type="ARBA" id="ARBA00023102"/>
    </source>
</evidence>
<dbReference type="EMBL" id="CP097503">
    <property type="protein sequence ID" value="URD83484.1"/>
    <property type="molecule type" value="Genomic_DNA"/>
</dbReference>
<comment type="catalytic activity">
    <reaction evidence="1">
        <text>1-(5-phospho-beta-D-ribosyl)-ATP + diphosphate = 5-phospho-alpha-D-ribose 1-diphosphate + ATP</text>
        <dbReference type="Rhea" id="RHEA:18473"/>
        <dbReference type="ChEBI" id="CHEBI:30616"/>
        <dbReference type="ChEBI" id="CHEBI:33019"/>
        <dbReference type="ChEBI" id="CHEBI:58017"/>
        <dbReference type="ChEBI" id="CHEBI:73183"/>
        <dbReference type="EC" id="2.4.2.17"/>
    </reaction>
</comment>
<name>A0A9E7ETA0_9LILI</name>
<sequence>MWLVHEQSEELACSSRVRGGFCTKKRGWQGGKERIGGKGRVGDGGGVVVGGVHVVGSHEEQSEELASSSEDRSNLAVVFFHVHEYANALFLLETSYQNIEPIDERISLHVCLLLLDVALACQDASKAADVIQHLENFFGVGHALGQGDSGSNIQPQSNQGLKFSGINDIPASNACSTDFSGSASTQESALTRTLSDETLEYVYIQHWIRVQPLLLTRNLKAAMREIKLDMIIACFGDSSVSLLKEEDDSNKATSASAKNLNHKNMLVGDSKASNATSTSIPASNGDFKETKAGNPLKALSTAKELQQLPNCSRMYIFLGHVYAAEALSHLNQPIICHYMFQLPYRDEDREKWKVDKSGDWDESTGSPSVKTSEEFQGVMFMKPEEAHGVLYGNLAVISAAQGNFEQASLLIKKSLLSALPNNPRVALAAIHVDLLLGLGKKRRAPVPIIHVVEDVMDGLKPYGLVSAMVWQANVCFLKGNVVRLTLSNRRKGIIRIDSALRRRTPRSFVAATLPSSTTSFSAALVRDSLHCPLLNPSRRPQPSFPFHSHRSSATKDQPFWVSAFARTILLLSESLTRLSFYFSWIDSGGWRGEGGVRGQWEWVPMKPLLASKRMTTFLEPSSFFQIRPSSVCTFSMPFRPYAVCCSNGNPSTVVLPGSSRDLESRERKVVRLGLPSKGRMADETLSLLKNCQLSVRQLNPRQYVADIPQLSNLEVWFQRPKDIVFKIQSGDLDLGIVGFDTVCECGQSDFEVKKGSKMETGNDDLIVVHEALGFGACRLSIAIPKYGIFENVNSLGELAKMPQWTKDQPLRIETGFSYLGNKFFKEKGFEHVRFQRSEGALEAYPAMGTTDAILDLVSSGTTLRENNLKEIEGGVVLESQAVLVASRRSLNMRKGALEITHEMLERLEAHLRAIGVVTVVANMRGNSAEEVAERVLSQPSLSGLQGPTISPVFRSRDGKVVVDFFAIVICVPQRELYKSVQQLRSIGGSGVLVSDLTYIFEEETPRWRRLLSELGSTLNSGYPKENHSTVHVICSKIGNKCKLRQRYHSRGS</sequence>
<dbReference type="GO" id="GO:0000105">
    <property type="term" value="P:L-histidine biosynthetic process"/>
    <property type="evidence" value="ECO:0007669"/>
    <property type="project" value="UniProtKB-KW"/>
</dbReference>
<keyword evidence="9" id="KW-0934">Plastid</keyword>
<feature type="domain" description="Histidine biosynthesis HisG C-terminal" evidence="17">
    <location>
        <begin position="915"/>
        <end position="997"/>
    </location>
</feature>
<dbReference type="FunFam" id="3.40.190.10:FF:000118">
    <property type="entry name" value="ATP phosphoribosyltransferase 2, chloroplastic"/>
    <property type="match status" value="1"/>
</dbReference>
<keyword evidence="11" id="KW-0808">Transferase</keyword>
<protein>
    <recommendedName>
        <fullName evidence="6">ATP phosphoribosyltransferase</fullName>
        <ecNumber evidence="6">2.4.2.17</ecNumber>
    </recommendedName>
</protein>
<feature type="region of interest" description="Disordered" evidence="15">
    <location>
        <begin position="267"/>
        <end position="289"/>
    </location>
</feature>
<reference evidence="18" key="1">
    <citation type="submission" date="2022-05" db="EMBL/GenBank/DDBJ databases">
        <title>The Musa troglodytarum L. genome provides insights into the mechanism of non-climacteric behaviour and enrichment of carotenoids.</title>
        <authorList>
            <person name="Wang J."/>
        </authorList>
    </citation>
    <scope>NUCLEOTIDE SEQUENCE</scope>
    <source>
        <tissue evidence="18">Leaf</tissue>
    </source>
</reference>
<dbReference type="Gene3D" id="3.40.190.10">
    <property type="entry name" value="Periplasmic binding protein-like II"/>
    <property type="match status" value="2"/>
</dbReference>
<keyword evidence="10 18" id="KW-0328">Glycosyltransferase</keyword>
<keyword evidence="12" id="KW-0809">Transit peptide</keyword>
<dbReference type="InterPro" id="IPR015867">
    <property type="entry name" value="N-reg_PII/ATP_PRibTrfase_C"/>
</dbReference>
<dbReference type="NCBIfam" id="TIGR00070">
    <property type="entry name" value="hisG"/>
    <property type="match status" value="1"/>
</dbReference>
<evidence type="ECO:0000256" key="4">
    <source>
        <dbReference type="ARBA" id="ARBA00004667"/>
    </source>
</evidence>
<dbReference type="Gene3D" id="3.30.70.120">
    <property type="match status" value="1"/>
</dbReference>
<evidence type="ECO:0000256" key="5">
    <source>
        <dbReference type="ARBA" id="ARBA00007955"/>
    </source>
</evidence>
<dbReference type="InterPro" id="IPR013820">
    <property type="entry name" value="ATP_PRibTrfase_cat"/>
</dbReference>
<organism evidence="18 19">
    <name type="scientific">Musa troglodytarum</name>
    <name type="common">fe'i banana</name>
    <dbReference type="NCBI Taxonomy" id="320322"/>
    <lineage>
        <taxon>Eukaryota</taxon>
        <taxon>Viridiplantae</taxon>
        <taxon>Streptophyta</taxon>
        <taxon>Embryophyta</taxon>
        <taxon>Tracheophyta</taxon>
        <taxon>Spermatophyta</taxon>
        <taxon>Magnoliopsida</taxon>
        <taxon>Liliopsida</taxon>
        <taxon>Zingiberales</taxon>
        <taxon>Musaceae</taxon>
        <taxon>Musa</taxon>
    </lineage>
</organism>
<comment type="subcellular location">
    <subcellularLocation>
        <location evidence="3">Plastid</location>
        <location evidence="3">Chloroplast</location>
    </subcellularLocation>
</comment>
<evidence type="ECO:0000256" key="12">
    <source>
        <dbReference type="ARBA" id="ARBA00022946"/>
    </source>
</evidence>
<dbReference type="GO" id="GO:0009507">
    <property type="term" value="C:chloroplast"/>
    <property type="evidence" value="ECO:0007669"/>
    <property type="project" value="UniProtKB-SubCell"/>
</dbReference>
<dbReference type="FunFam" id="3.30.70.120:FF:000007">
    <property type="entry name" value="ATP phosphoribosyltransferase, chloroplastic"/>
    <property type="match status" value="1"/>
</dbReference>
<accession>A0A9E7ETA0</accession>
<keyword evidence="13" id="KW-0368">Histidine biosynthesis</keyword>
<comment type="similarity">
    <text evidence="5">Belongs to the ATP phosphoribosyltransferase family. Long subfamily.</text>
</comment>
<dbReference type="SUPFAM" id="SSF54913">
    <property type="entry name" value="GlnB-like"/>
    <property type="match status" value="1"/>
</dbReference>
<dbReference type="InterPro" id="IPR001348">
    <property type="entry name" value="ATP_PRibTrfase_HisG"/>
</dbReference>
<comment type="pathway">
    <text evidence="4">Amino-acid biosynthesis; L-histidine biosynthesis; L-histidine from 5-phospho-alpha-D-ribose 1-diphosphate: step 1/9.</text>
</comment>
<evidence type="ECO:0000256" key="10">
    <source>
        <dbReference type="ARBA" id="ARBA00022676"/>
    </source>
</evidence>
<comment type="cofactor">
    <cofactor evidence="2">
        <name>Mg(2+)</name>
        <dbReference type="ChEBI" id="CHEBI:18420"/>
    </cofactor>
</comment>
<evidence type="ECO:0000313" key="19">
    <source>
        <dbReference type="Proteomes" id="UP001055439"/>
    </source>
</evidence>
<dbReference type="GO" id="GO:0000287">
    <property type="term" value="F:magnesium ion binding"/>
    <property type="evidence" value="ECO:0007669"/>
    <property type="project" value="InterPro"/>
</dbReference>
<dbReference type="OrthoDB" id="2574at2759"/>
<dbReference type="CDD" id="cd13593">
    <property type="entry name" value="PBP2_HisGL3"/>
    <property type="match status" value="1"/>
</dbReference>
<dbReference type="GO" id="GO:0003879">
    <property type="term" value="F:ATP phosphoribosyltransferase activity"/>
    <property type="evidence" value="ECO:0007669"/>
    <property type="project" value="UniProtKB-EC"/>
</dbReference>
<dbReference type="NCBIfam" id="TIGR03455">
    <property type="entry name" value="HisG_C-term"/>
    <property type="match status" value="1"/>
</dbReference>
<evidence type="ECO:0000256" key="9">
    <source>
        <dbReference type="ARBA" id="ARBA00022640"/>
    </source>
</evidence>
<dbReference type="Pfam" id="PF08029">
    <property type="entry name" value="HisG_C"/>
    <property type="match status" value="1"/>
</dbReference>
<dbReference type="PANTHER" id="PTHR21403">
    <property type="entry name" value="ATP PHOSPHORIBOSYLTRANSFERASE ATP-PRTASE"/>
    <property type="match status" value="1"/>
</dbReference>
<evidence type="ECO:0000256" key="11">
    <source>
        <dbReference type="ARBA" id="ARBA00022679"/>
    </source>
</evidence>
<keyword evidence="7" id="KW-0150">Chloroplast</keyword>
<dbReference type="Pfam" id="PF01634">
    <property type="entry name" value="HisG"/>
    <property type="match status" value="1"/>
</dbReference>
<dbReference type="PANTHER" id="PTHR21403:SF8">
    <property type="entry name" value="ATP PHOSPHORIBOSYLTRANSFERASE"/>
    <property type="match status" value="1"/>
</dbReference>
<evidence type="ECO:0000259" key="17">
    <source>
        <dbReference type="Pfam" id="PF08029"/>
    </source>
</evidence>
<dbReference type="InterPro" id="IPR013115">
    <property type="entry name" value="HisG_C"/>
</dbReference>
<dbReference type="SUPFAM" id="SSF53850">
    <property type="entry name" value="Periplasmic binding protein-like II"/>
    <property type="match status" value="1"/>
</dbReference>
<evidence type="ECO:0000256" key="1">
    <source>
        <dbReference type="ARBA" id="ARBA00000915"/>
    </source>
</evidence>
<keyword evidence="19" id="KW-1185">Reference proteome</keyword>
<feature type="domain" description="ATP phosphoribosyltransferase catalytic" evidence="16">
    <location>
        <begin position="719"/>
        <end position="907"/>
    </location>
</feature>
<dbReference type="Proteomes" id="UP001055439">
    <property type="component" value="Chromosome 10"/>
</dbReference>
<evidence type="ECO:0000256" key="8">
    <source>
        <dbReference type="ARBA" id="ARBA00022605"/>
    </source>
</evidence>
<keyword evidence="8" id="KW-0028">Amino-acid biosynthesis</keyword>
<feature type="compositionally biased region" description="Polar residues" evidence="15">
    <location>
        <begin position="271"/>
        <end position="282"/>
    </location>
</feature>
<evidence type="ECO:0000256" key="15">
    <source>
        <dbReference type="SAM" id="MobiDB-lite"/>
    </source>
</evidence>
<evidence type="ECO:0000256" key="7">
    <source>
        <dbReference type="ARBA" id="ARBA00022528"/>
    </source>
</evidence>
<evidence type="ECO:0000313" key="18">
    <source>
        <dbReference type="EMBL" id="URD83484.1"/>
    </source>
</evidence>
<proteinExistence type="inferred from homology"/>
<evidence type="ECO:0000256" key="3">
    <source>
        <dbReference type="ARBA" id="ARBA00004229"/>
    </source>
</evidence>
<evidence type="ECO:0000256" key="14">
    <source>
        <dbReference type="ARBA" id="ARBA00059284"/>
    </source>
</evidence>
<dbReference type="AlphaFoldDB" id="A0A9E7ETA0"/>
<comment type="function">
    <text evidence="14">Catalyzes the condensation of ATP and 5-phosphoribose 1-diphosphate to form N'-(5'-phosphoribosyl)-ATP (PR-ATP).</text>
</comment>